<dbReference type="RefSeq" id="WP_143738411.1">
    <property type="nucleotide sequence ID" value="NZ_FUKO01000033.1"/>
</dbReference>
<gene>
    <name evidence="2" type="ORF">FM104_13130</name>
</gene>
<dbReference type="EMBL" id="FUKO01000033">
    <property type="protein sequence ID" value="SJN44056.1"/>
    <property type="molecule type" value="Genomic_DNA"/>
</dbReference>
<evidence type="ECO:0000313" key="2">
    <source>
        <dbReference type="EMBL" id="SJN44056.1"/>
    </source>
</evidence>
<accession>A0A1R4KI71</accession>
<sequence>MTMDQLYLPILLILVVAVIARIPTAIRVPTARPAWFATLIAVPAFMTRGPIIPIQTLDAWMGGENIIFLVQSWLVVFAFWGLAEAAGTDITSSERPKLRLWIPLLSCLAFTIPFFLIPNREGTELFFIDAHVDDLAAIVCGVLYMAAVAGICARLLIRLHGRDAPAHWVFRIGAALVIAGCVLWSTAIILDHALSLGRTPIVWMYIGFDILFYPGVVALALGLVAFAAQRAIRQLILRRRVAALQDILTSRSFTIDEDDRPLPFVAYDLMVQIEDLRILGAIRPTVEEQRTLDKVARWVERTFPQVHDITTS</sequence>
<feature type="transmembrane region" description="Helical" evidence="1">
    <location>
        <begin position="66"/>
        <end position="86"/>
    </location>
</feature>
<feature type="transmembrane region" description="Helical" evidence="1">
    <location>
        <begin position="6"/>
        <end position="22"/>
    </location>
</feature>
<keyword evidence="3" id="KW-1185">Reference proteome</keyword>
<organism evidence="2 3">
    <name type="scientific">Microbacterium esteraromaticum</name>
    <dbReference type="NCBI Taxonomy" id="57043"/>
    <lineage>
        <taxon>Bacteria</taxon>
        <taxon>Bacillati</taxon>
        <taxon>Actinomycetota</taxon>
        <taxon>Actinomycetes</taxon>
        <taxon>Micrococcales</taxon>
        <taxon>Microbacteriaceae</taxon>
        <taxon>Microbacterium</taxon>
    </lineage>
</organism>
<feature type="transmembrane region" description="Helical" evidence="1">
    <location>
        <begin position="202"/>
        <end position="228"/>
    </location>
</feature>
<feature type="transmembrane region" description="Helical" evidence="1">
    <location>
        <begin position="136"/>
        <end position="157"/>
    </location>
</feature>
<name>A0A1R4KI71_9MICO</name>
<feature type="transmembrane region" description="Helical" evidence="1">
    <location>
        <begin position="34"/>
        <end position="54"/>
    </location>
</feature>
<feature type="transmembrane region" description="Helical" evidence="1">
    <location>
        <begin position="98"/>
        <end position="116"/>
    </location>
</feature>
<proteinExistence type="predicted"/>
<dbReference type="AlphaFoldDB" id="A0A1R4KI71"/>
<dbReference type="Proteomes" id="UP000196320">
    <property type="component" value="Unassembled WGS sequence"/>
</dbReference>
<evidence type="ECO:0000256" key="1">
    <source>
        <dbReference type="SAM" id="Phobius"/>
    </source>
</evidence>
<reference evidence="2 3" key="1">
    <citation type="submission" date="2017-02" db="EMBL/GenBank/DDBJ databases">
        <authorList>
            <person name="Peterson S.W."/>
        </authorList>
    </citation>
    <scope>NUCLEOTIDE SEQUENCE [LARGE SCALE GENOMIC DNA]</scope>
    <source>
        <strain evidence="2 3">B Mb 05.01</strain>
    </source>
</reference>
<keyword evidence="1" id="KW-0472">Membrane</keyword>
<protein>
    <submittedName>
        <fullName evidence="2">Uncharacterized protein</fullName>
    </submittedName>
</protein>
<keyword evidence="1" id="KW-1133">Transmembrane helix</keyword>
<dbReference type="OrthoDB" id="5056816at2"/>
<keyword evidence="1" id="KW-0812">Transmembrane</keyword>
<feature type="transmembrane region" description="Helical" evidence="1">
    <location>
        <begin position="169"/>
        <end position="190"/>
    </location>
</feature>
<evidence type="ECO:0000313" key="3">
    <source>
        <dbReference type="Proteomes" id="UP000196320"/>
    </source>
</evidence>